<accession>A0A1Q9BYM6</accession>
<proteinExistence type="predicted"/>
<name>A0A1Q9BYM6_SYMMI</name>
<organism evidence="1 2">
    <name type="scientific">Symbiodinium microadriaticum</name>
    <name type="common">Dinoflagellate</name>
    <name type="synonym">Zooxanthella microadriatica</name>
    <dbReference type="NCBI Taxonomy" id="2951"/>
    <lineage>
        <taxon>Eukaryota</taxon>
        <taxon>Sar</taxon>
        <taxon>Alveolata</taxon>
        <taxon>Dinophyceae</taxon>
        <taxon>Suessiales</taxon>
        <taxon>Symbiodiniaceae</taxon>
        <taxon>Symbiodinium</taxon>
    </lineage>
</organism>
<reference evidence="1 2" key="1">
    <citation type="submission" date="2016-02" db="EMBL/GenBank/DDBJ databases">
        <title>Genome analysis of coral dinoflagellate symbionts highlights evolutionary adaptations to a symbiotic lifestyle.</title>
        <authorList>
            <person name="Aranda M."/>
            <person name="Li Y."/>
            <person name="Liew Y.J."/>
            <person name="Baumgarten S."/>
            <person name="Simakov O."/>
            <person name="Wilson M."/>
            <person name="Piel J."/>
            <person name="Ashoor H."/>
            <person name="Bougouffa S."/>
            <person name="Bajic V.B."/>
            <person name="Ryu T."/>
            <person name="Ravasi T."/>
            <person name="Bayer T."/>
            <person name="Micklem G."/>
            <person name="Kim H."/>
            <person name="Bhak J."/>
            <person name="Lajeunesse T.C."/>
            <person name="Voolstra C.R."/>
        </authorList>
    </citation>
    <scope>NUCLEOTIDE SEQUENCE [LARGE SCALE GENOMIC DNA]</scope>
    <source>
        <strain evidence="1 2">CCMP2467</strain>
    </source>
</reference>
<sequence length="746" mass="80703">MGDVDERVVMQRFVVVGQTHFAAGDALAWLFRISAEFIAKFSIFNCNGATWPVVLSEYNAMRAAKAAKDVQAASAELVDRLCHFFGEEVTGLPAKFDSQLPSDSLDWYMEYLNTQAFPILHRVLRLLCCEQPDNPSGAILLSMARRLCDATLLAELHSVLGVELQVEDAEMADSPVVPVPPPQPKPQDKGKLLVLTVWAMHLRVILSRGHAPAGQASRPGAFRIFFSSLVDVSAAPFPFGKFFEQPAVGRDMIPVFADARRPMQLLYTAPAHPNGGSTPSQGRSGNSSKLQCGMREREGVIGAAPMLGCQSWGCTVACNVLVHLVRDLNIHPERLDDRRIEVIANGLALSGAAQLAVDCCQYHPCLPSRLRDPELAATAARRLQRADEAAPSLAALQEAAQTLAGAGFQAPRWDQLAHTPCPLPEQPDDQPTDFTRGWQRSASFTLDAAFAASLTGRLDPSSVALLESQSGPFAAKVLTALPTSPELRLEPASYRVMLLRRLRLQLPLVPAFCPCRRRLDALGDHRASCPRSGLLRSRAVPLERAAARVCREAGATVATNVLLRDLNLVVQRQDERRIEVIANGLPLWSGAQLAVDTTLVSALDSAGQARRHQRSTAGAALRIARKAKERTYPELLRSARCRLVVLGIELGGRWSTEAAQFIRLLARSRARAAPPLLRSSATAAYVTRWSALLSFAAARALAASLLSLPLAHTANVDGDPLDLSDLLGAAHEALPPSLPSRLPPCG</sequence>
<comment type="caution">
    <text evidence="1">The sequence shown here is derived from an EMBL/GenBank/DDBJ whole genome shotgun (WGS) entry which is preliminary data.</text>
</comment>
<keyword evidence="2" id="KW-1185">Reference proteome</keyword>
<dbReference type="OrthoDB" id="427611at2759"/>
<dbReference type="EMBL" id="LSRX01002283">
    <property type="protein sequence ID" value="OLP75782.1"/>
    <property type="molecule type" value="Genomic_DNA"/>
</dbReference>
<evidence type="ECO:0000313" key="1">
    <source>
        <dbReference type="EMBL" id="OLP75782.1"/>
    </source>
</evidence>
<evidence type="ECO:0000313" key="2">
    <source>
        <dbReference type="Proteomes" id="UP000186817"/>
    </source>
</evidence>
<dbReference type="AlphaFoldDB" id="A0A1Q9BYM6"/>
<dbReference type="Proteomes" id="UP000186817">
    <property type="component" value="Unassembled WGS sequence"/>
</dbReference>
<gene>
    <name evidence="1" type="ORF">AK812_SmicGene44371</name>
</gene>
<protein>
    <submittedName>
        <fullName evidence="1">Uncharacterized protein</fullName>
    </submittedName>
</protein>